<evidence type="ECO:0000259" key="3">
    <source>
        <dbReference type="PROSITE" id="PS50887"/>
    </source>
</evidence>
<dbReference type="PANTHER" id="PTHR33121">
    <property type="entry name" value="CYCLIC DI-GMP PHOSPHODIESTERASE PDEF"/>
    <property type="match status" value="1"/>
</dbReference>
<gene>
    <name evidence="4" type="ORF">DWX41_10785</name>
</gene>
<name>A0A3E2WXD1_9FIRM</name>
<dbReference type="Pfam" id="PF00563">
    <property type="entry name" value="EAL"/>
    <property type="match status" value="1"/>
</dbReference>
<organism evidence="4 5">
    <name type="scientific">Hungatella hathewayi</name>
    <dbReference type="NCBI Taxonomy" id="154046"/>
    <lineage>
        <taxon>Bacteria</taxon>
        <taxon>Bacillati</taxon>
        <taxon>Bacillota</taxon>
        <taxon>Clostridia</taxon>
        <taxon>Lachnospirales</taxon>
        <taxon>Lachnospiraceae</taxon>
        <taxon>Hungatella</taxon>
    </lineage>
</organism>
<dbReference type="InterPro" id="IPR000160">
    <property type="entry name" value="GGDEF_dom"/>
</dbReference>
<dbReference type="PROSITE" id="PS50883">
    <property type="entry name" value="EAL"/>
    <property type="match status" value="1"/>
</dbReference>
<evidence type="ECO:0000259" key="2">
    <source>
        <dbReference type="PROSITE" id="PS50883"/>
    </source>
</evidence>
<dbReference type="SUPFAM" id="SSF141868">
    <property type="entry name" value="EAL domain-like"/>
    <property type="match status" value="1"/>
</dbReference>
<protein>
    <submittedName>
        <fullName evidence="4">EAL domain-containing protein</fullName>
    </submittedName>
</protein>
<dbReference type="PANTHER" id="PTHR33121:SF79">
    <property type="entry name" value="CYCLIC DI-GMP PHOSPHODIESTERASE PDED-RELATED"/>
    <property type="match status" value="1"/>
</dbReference>
<dbReference type="CDD" id="cd12912">
    <property type="entry name" value="PDC2_MCP_like"/>
    <property type="match status" value="1"/>
</dbReference>
<feature type="domain" description="EAL" evidence="2">
    <location>
        <begin position="615"/>
        <end position="869"/>
    </location>
</feature>
<accession>A0A3E2WXD1</accession>
<dbReference type="SMART" id="SM00052">
    <property type="entry name" value="EAL"/>
    <property type="match status" value="1"/>
</dbReference>
<keyword evidence="1" id="KW-0812">Transmembrane</keyword>
<feature type="domain" description="GGDEF" evidence="3">
    <location>
        <begin position="472"/>
        <end position="606"/>
    </location>
</feature>
<dbReference type="InterPro" id="IPR050706">
    <property type="entry name" value="Cyclic-di-GMP_PDE-like"/>
</dbReference>
<evidence type="ECO:0000313" key="4">
    <source>
        <dbReference type="EMBL" id="RGC32097.1"/>
    </source>
</evidence>
<evidence type="ECO:0000313" key="5">
    <source>
        <dbReference type="Proteomes" id="UP000261111"/>
    </source>
</evidence>
<dbReference type="AlphaFoldDB" id="A0A3E2WXD1"/>
<dbReference type="SUPFAM" id="SSF55073">
    <property type="entry name" value="Nucleotide cyclase"/>
    <property type="match status" value="1"/>
</dbReference>
<dbReference type="Gene3D" id="3.30.70.270">
    <property type="match status" value="1"/>
</dbReference>
<proteinExistence type="predicted"/>
<feature type="transmembrane region" description="Helical" evidence="1">
    <location>
        <begin position="411"/>
        <end position="432"/>
    </location>
</feature>
<dbReference type="Proteomes" id="UP000261111">
    <property type="component" value="Unassembled WGS sequence"/>
</dbReference>
<feature type="transmembrane region" description="Helical" evidence="1">
    <location>
        <begin position="6"/>
        <end position="28"/>
    </location>
</feature>
<dbReference type="SMART" id="SM00267">
    <property type="entry name" value="GGDEF"/>
    <property type="match status" value="1"/>
</dbReference>
<dbReference type="CDD" id="cd01948">
    <property type="entry name" value="EAL"/>
    <property type="match status" value="1"/>
</dbReference>
<comment type="caution">
    <text evidence="4">The sequence shown here is derived from an EMBL/GenBank/DDBJ whole genome shotgun (WGS) entry which is preliminary data.</text>
</comment>
<dbReference type="GO" id="GO:0071111">
    <property type="term" value="F:cyclic-guanylate-specific phosphodiesterase activity"/>
    <property type="evidence" value="ECO:0007669"/>
    <property type="project" value="InterPro"/>
</dbReference>
<dbReference type="InterPro" id="IPR029787">
    <property type="entry name" value="Nucleotide_cyclase"/>
</dbReference>
<keyword evidence="1" id="KW-0472">Membrane</keyword>
<sequence>MNADAFTPPAATAFDFVNQMLPSLFLIFSVRYSKRHYMSAATAWKPTAGCRRRSYSAMRIQAAEPLLPGRALCGSCGWNRRWRGFMGWGELFMCRRPLSSARIICSLISFDGGMGSVYNWDMKREGRRQRKLYIDIIAVIAMTVLLAVFFTWKFQQSSEGKVLNTLSEISCQSVNVIQEEVEKNKTLLTNLAIYISEGGTKDIDVLIERLVNVDKMNGFKRMGIIRDDYFGKATDGRGFVPDRESIQERFQAAMEGETVVSDRLKDLDDGKDITLYSTPINWEDGTRYVLFGAYEIEYYKEILSVSTFGGEGYSYIIRKNGDCVIDSENKNGSSFENYYDYILEESEDNRAGMRRLQEDIDAFRDGFVTFQTKKGSRYVYYQPLEINDWYLMSVIPEAVVETHINGPMATAYAILLVCLLGILYLACRVYLIQKAGRKMLERAAYVDEVTGDASYAKFMLDAQKLLHTYTDKKYALAVLNIKRFQYINDLYGYEEGDRALKRVMKALREAVGTYECAARMQSDHYAILLVYQDQKQLQERLDMILKKIECEADNRVGDTPYVLKVQAGVYMVQQREEMLESMLDRSAMAARSEYNPEINSCNFYSETIRSRMLRNKELEDRFSEALKNQEFYLCYQPKFQVEEQRFCGAEALVRWEDPKTGAISPAEFIPVLEHSGSIVELDEFVLEMACSQIQRWLREGIEVLPVSVNVSQLHLYRLNFVERYLEIIDRHQIPHELIQLEMTETALFSNEDILSDSLEELRSRGIRILMDDFGSGYSSVTMLKSMPIDILKIDKSMVDPVENNEKVRLILSSIIRLAQSLHISVTAEGVENKAQYDILKSMKIDDIQGYYCARPMSADQYACILKSPQKKYEF</sequence>
<dbReference type="InterPro" id="IPR043128">
    <property type="entry name" value="Rev_trsase/Diguanyl_cyclase"/>
</dbReference>
<dbReference type="PROSITE" id="PS50887">
    <property type="entry name" value="GGDEF"/>
    <property type="match status" value="1"/>
</dbReference>
<dbReference type="InterPro" id="IPR001633">
    <property type="entry name" value="EAL_dom"/>
</dbReference>
<evidence type="ECO:0000256" key="1">
    <source>
        <dbReference type="SAM" id="Phobius"/>
    </source>
</evidence>
<keyword evidence="1" id="KW-1133">Transmembrane helix</keyword>
<feature type="transmembrane region" description="Helical" evidence="1">
    <location>
        <begin position="132"/>
        <end position="152"/>
    </location>
</feature>
<dbReference type="Gene3D" id="3.30.450.20">
    <property type="entry name" value="PAS domain"/>
    <property type="match status" value="1"/>
</dbReference>
<dbReference type="Pfam" id="PF00990">
    <property type="entry name" value="GGDEF"/>
    <property type="match status" value="1"/>
</dbReference>
<dbReference type="EMBL" id="QVIA01000010">
    <property type="protein sequence ID" value="RGC32097.1"/>
    <property type="molecule type" value="Genomic_DNA"/>
</dbReference>
<dbReference type="InterPro" id="IPR035919">
    <property type="entry name" value="EAL_sf"/>
</dbReference>
<dbReference type="Gene3D" id="3.20.20.450">
    <property type="entry name" value="EAL domain"/>
    <property type="match status" value="1"/>
</dbReference>
<reference evidence="4 5" key="1">
    <citation type="submission" date="2018-08" db="EMBL/GenBank/DDBJ databases">
        <title>A genome reference for cultivated species of the human gut microbiota.</title>
        <authorList>
            <person name="Zou Y."/>
            <person name="Xue W."/>
            <person name="Luo G."/>
        </authorList>
    </citation>
    <scope>NUCLEOTIDE SEQUENCE [LARGE SCALE GENOMIC DNA]</scope>
    <source>
        <strain evidence="4 5">AF19-21</strain>
    </source>
</reference>
<dbReference type="NCBIfam" id="TIGR00254">
    <property type="entry name" value="GGDEF"/>
    <property type="match status" value="1"/>
</dbReference>